<name>A0A3S1BTR3_ELYCH</name>
<protein>
    <submittedName>
        <fullName evidence="2">Uncharacterized protein</fullName>
    </submittedName>
</protein>
<dbReference type="Proteomes" id="UP000271974">
    <property type="component" value="Unassembled WGS sequence"/>
</dbReference>
<evidence type="ECO:0000313" key="2">
    <source>
        <dbReference type="EMBL" id="RUS74656.1"/>
    </source>
</evidence>
<evidence type="ECO:0000313" key="3">
    <source>
        <dbReference type="Proteomes" id="UP000271974"/>
    </source>
</evidence>
<evidence type="ECO:0000256" key="1">
    <source>
        <dbReference type="SAM" id="SignalP"/>
    </source>
</evidence>
<keyword evidence="3" id="KW-1185">Reference proteome</keyword>
<sequence length="156" mass="18849">MIHLFLFFLYIYCSDLKSCYNDNIISNCCSETRKTKRLCFSFFFFPRLQKRFPKNVDKKSENLFERDNELKKRKEMNQKDFATNRRRKTLTCLIQHEIFPLTVFNIIKHLRANYNVNETNAHDDIITILKLKIYKMELTKLQKNLANTNLCMCEVQ</sequence>
<proteinExistence type="predicted"/>
<dbReference type="AlphaFoldDB" id="A0A3S1BTR3"/>
<dbReference type="EMBL" id="RQTK01000811">
    <property type="protein sequence ID" value="RUS74656.1"/>
    <property type="molecule type" value="Genomic_DNA"/>
</dbReference>
<reference evidence="2 3" key="1">
    <citation type="submission" date="2019-01" db="EMBL/GenBank/DDBJ databases">
        <title>A draft genome assembly of the solar-powered sea slug Elysia chlorotica.</title>
        <authorList>
            <person name="Cai H."/>
            <person name="Li Q."/>
            <person name="Fang X."/>
            <person name="Li J."/>
            <person name="Curtis N.E."/>
            <person name="Altenburger A."/>
            <person name="Shibata T."/>
            <person name="Feng M."/>
            <person name="Maeda T."/>
            <person name="Schwartz J.A."/>
            <person name="Shigenobu S."/>
            <person name="Lundholm N."/>
            <person name="Nishiyama T."/>
            <person name="Yang H."/>
            <person name="Hasebe M."/>
            <person name="Li S."/>
            <person name="Pierce S.K."/>
            <person name="Wang J."/>
        </authorList>
    </citation>
    <scope>NUCLEOTIDE SEQUENCE [LARGE SCALE GENOMIC DNA]</scope>
    <source>
        <strain evidence="2">EC2010</strain>
        <tissue evidence="2">Whole organism of an adult</tissue>
    </source>
</reference>
<comment type="caution">
    <text evidence="2">The sequence shown here is derived from an EMBL/GenBank/DDBJ whole genome shotgun (WGS) entry which is preliminary data.</text>
</comment>
<gene>
    <name evidence="2" type="ORF">EGW08_017589</name>
</gene>
<keyword evidence="1" id="KW-0732">Signal</keyword>
<accession>A0A3S1BTR3</accession>
<feature type="signal peptide" evidence="1">
    <location>
        <begin position="1"/>
        <end position="18"/>
    </location>
</feature>
<organism evidence="2 3">
    <name type="scientific">Elysia chlorotica</name>
    <name type="common">Eastern emerald elysia</name>
    <name type="synonym">Sea slug</name>
    <dbReference type="NCBI Taxonomy" id="188477"/>
    <lineage>
        <taxon>Eukaryota</taxon>
        <taxon>Metazoa</taxon>
        <taxon>Spiralia</taxon>
        <taxon>Lophotrochozoa</taxon>
        <taxon>Mollusca</taxon>
        <taxon>Gastropoda</taxon>
        <taxon>Heterobranchia</taxon>
        <taxon>Euthyneura</taxon>
        <taxon>Panpulmonata</taxon>
        <taxon>Sacoglossa</taxon>
        <taxon>Placobranchoidea</taxon>
        <taxon>Plakobranchidae</taxon>
        <taxon>Elysia</taxon>
    </lineage>
</organism>
<feature type="chain" id="PRO_5018755883" evidence="1">
    <location>
        <begin position="19"/>
        <end position="156"/>
    </location>
</feature>